<dbReference type="PANTHER" id="PTHR45887">
    <property type="entry name" value="TRANSLATION INITIATION FACTOR EIF-2B SUBUNIT EPSILON"/>
    <property type="match status" value="1"/>
</dbReference>
<sequence>MIKVLLVCDFYETKNIPDSVFTVKKNVTLFPISNIPLIEYILEMLSKNGFTEIILAGSSTSVVLEYLKRTKYHKLLNISCLSNSHTSLGDILREIDEKDWRVDNLLVYYANTFVNYDLRFVLDEHLRSKKKNRNVILTTVLFDEKARKTNNLYGMRGPEIVYYEELGKKGNVKADMWNMVERYGSVDLISNVSKSRVFVISSEAFPIFTENFDFQSIEDLIKGFQVFNAYGYKINAILSDRIPYKRARATKEVINISSISLNSLSFTSHVVTQYSEKTGTCSEGAKNQANENIMSLGVAYGKSITTLQDYFDINTDFRSRRSSPFSLEDYINYPEKHYTCRDGNYIIDDVQVNCSLDKSVLGKSKVTENTMIKSSNICNGCVIKASVIQDCILWDGVSVSKNLSECLVISNDEDGIIYLNQIEETDESEVVDEEECENTFFTDVVNYLLDTYGDISSFKMDVDEVLKQVNLLRIVWNASRFDLVEAFGIFLAEIYDPKDTEGSTINASLFFPILIGITEDTNSQDLLLTSINSHLTGLDNKGKKEIVSRYGFLLLEDGLVSRASIKKYRNLIKKNLI</sequence>
<proteinExistence type="predicted"/>
<organism evidence="1 2">
    <name type="scientific">Trachipleistophora hominis</name>
    <name type="common">Microsporidian parasite</name>
    <dbReference type="NCBI Taxonomy" id="72359"/>
    <lineage>
        <taxon>Eukaryota</taxon>
        <taxon>Fungi</taxon>
        <taxon>Fungi incertae sedis</taxon>
        <taxon>Microsporidia</taxon>
        <taxon>Pleistophoridae</taxon>
        <taxon>Trachipleistophora</taxon>
    </lineage>
</organism>
<accession>L7JV56</accession>
<dbReference type="HOGENOM" id="CLU_036210_0_0_1"/>
<dbReference type="GO" id="GO:0005085">
    <property type="term" value="F:guanyl-nucleotide exchange factor activity"/>
    <property type="evidence" value="ECO:0007669"/>
    <property type="project" value="TreeGrafter"/>
</dbReference>
<evidence type="ECO:0000313" key="1">
    <source>
        <dbReference type="EMBL" id="ELQ75304.1"/>
    </source>
</evidence>
<dbReference type="Proteomes" id="UP000011185">
    <property type="component" value="Unassembled WGS sequence"/>
</dbReference>
<dbReference type="EMBL" id="JH993973">
    <property type="protein sequence ID" value="ELQ75304.1"/>
    <property type="molecule type" value="Genomic_DNA"/>
</dbReference>
<dbReference type="AlphaFoldDB" id="L7JV56"/>
<dbReference type="InterPro" id="IPR029044">
    <property type="entry name" value="Nucleotide-diphossugar_trans"/>
</dbReference>
<dbReference type="GO" id="GO:0031369">
    <property type="term" value="F:translation initiation factor binding"/>
    <property type="evidence" value="ECO:0007669"/>
    <property type="project" value="TreeGrafter"/>
</dbReference>
<dbReference type="OMA" id="NICNGCV"/>
<dbReference type="GO" id="GO:0003743">
    <property type="term" value="F:translation initiation factor activity"/>
    <property type="evidence" value="ECO:0007669"/>
    <property type="project" value="UniProtKB-KW"/>
</dbReference>
<dbReference type="OrthoDB" id="424572at2759"/>
<dbReference type="InterPro" id="IPR051956">
    <property type="entry name" value="eIF2B_epsilon"/>
</dbReference>
<dbReference type="PANTHER" id="PTHR45887:SF1">
    <property type="entry name" value="TRANSLATION INITIATION FACTOR EIF-2B SUBUNIT EPSILON"/>
    <property type="match status" value="1"/>
</dbReference>
<keyword evidence="1" id="KW-0648">Protein biosynthesis</keyword>
<protein>
    <submittedName>
        <fullName evidence="1">Translation initiation factor 2B, epsilon subunit (EIF-2Bepsilon/GCD6)</fullName>
    </submittedName>
</protein>
<reference evidence="1 2" key="1">
    <citation type="journal article" date="2012" name="PLoS Pathog.">
        <title>The genome of the obligate intracellular parasite Trachipleistophora hominis: new insights into microsporidian genome dynamics and reductive evolution.</title>
        <authorList>
            <person name="Heinz E."/>
            <person name="Williams T.A."/>
            <person name="Nakjang S."/>
            <person name="Noel C.J."/>
            <person name="Swan D.C."/>
            <person name="Goldberg A.V."/>
            <person name="Harris S.R."/>
            <person name="Weinmaier T."/>
            <person name="Markert S."/>
            <person name="Becher D."/>
            <person name="Bernhardt J."/>
            <person name="Dagan T."/>
            <person name="Hacker C."/>
            <person name="Lucocq J.M."/>
            <person name="Schweder T."/>
            <person name="Rattei T."/>
            <person name="Hall N."/>
            <person name="Hirt R.P."/>
            <person name="Embley T.M."/>
        </authorList>
    </citation>
    <scope>NUCLEOTIDE SEQUENCE [LARGE SCALE GENOMIC DNA]</scope>
</reference>
<dbReference type="VEuPathDB" id="MicrosporidiaDB:THOM_1746"/>
<name>L7JV56_TRAHO</name>
<dbReference type="GO" id="GO:0005851">
    <property type="term" value="C:eukaryotic translation initiation factor 2B complex"/>
    <property type="evidence" value="ECO:0007669"/>
    <property type="project" value="TreeGrafter"/>
</dbReference>
<dbReference type="SUPFAM" id="SSF53448">
    <property type="entry name" value="Nucleotide-diphospho-sugar transferases"/>
    <property type="match status" value="1"/>
</dbReference>
<dbReference type="STRING" id="72359.L7JV56"/>
<gene>
    <name evidence="1" type="ORF">THOM_1746</name>
</gene>
<keyword evidence="2" id="KW-1185">Reference proteome</keyword>
<dbReference type="InParanoid" id="L7JV56"/>
<keyword evidence="1" id="KW-0396">Initiation factor</keyword>
<dbReference type="Gene3D" id="3.90.550.10">
    <property type="entry name" value="Spore Coat Polysaccharide Biosynthesis Protein SpsA, Chain A"/>
    <property type="match status" value="1"/>
</dbReference>
<evidence type="ECO:0000313" key="2">
    <source>
        <dbReference type="Proteomes" id="UP000011185"/>
    </source>
</evidence>